<dbReference type="AlphaFoldDB" id="A0A0F9RYI6"/>
<sequence length="46" mass="5460">MPHQSEKLFGKGKGIWRAVMPRSVMLNMRINIRNEPTLDLKFFKED</sequence>
<proteinExistence type="predicted"/>
<evidence type="ECO:0000313" key="1">
    <source>
        <dbReference type="EMBL" id="KKN59894.1"/>
    </source>
</evidence>
<reference evidence="1" key="1">
    <citation type="journal article" date="2015" name="Nature">
        <title>Complex archaea that bridge the gap between prokaryotes and eukaryotes.</title>
        <authorList>
            <person name="Spang A."/>
            <person name="Saw J.H."/>
            <person name="Jorgensen S.L."/>
            <person name="Zaremba-Niedzwiedzka K."/>
            <person name="Martijn J."/>
            <person name="Lind A.E."/>
            <person name="van Eijk R."/>
            <person name="Schleper C."/>
            <person name="Guy L."/>
            <person name="Ettema T.J."/>
        </authorList>
    </citation>
    <scope>NUCLEOTIDE SEQUENCE</scope>
</reference>
<accession>A0A0F9RYI6</accession>
<dbReference type="EMBL" id="LAZR01000711">
    <property type="protein sequence ID" value="KKN59894.1"/>
    <property type="molecule type" value="Genomic_DNA"/>
</dbReference>
<organism evidence="1">
    <name type="scientific">marine sediment metagenome</name>
    <dbReference type="NCBI Taxonomy" id="412755"/>
    <lineage>
        <taxon>unclassified sequences</taxon>
        <taxon>metagenomes</taxon>
        <taxon>ecological metagenomes</taxon>
    </lineage>
</organism>
<gene>
    <name evidence="1" type="ORF">LCGC14_0537190</name>
</gene>
<name>A0A0F9RYI6_9ZZZZ</name>
<comment type="caution">
    <text evidence="1">The sequence shown here is derived from an EMBL/GenBank/DDBJ whole genome shotgun (WGS) entry which is preliminary data.</text>
</comment>
<protein>
    <submittedName>
        <fullName evidence="1">Uncharacterized protein</fullName>
    </submittedName>
</protein>